<dbReference type="CDD" id="cd00555">
    <property type="entry name" value="Maf"/>
    <property type="match status" value="1"/>
</dbReference>
<feature type="active site" description="Proton acceptor" evidence="3">
    <location>
        <position position="75"/>
    </location>
</feature>
<feature type="site" description="Important for substrate specificity" evidence="3">
    <location>
        <position position="17"/>
    </location>
</feature>
<feature type="site" description="Important for substrate specificity" evidence="3">
    <location>
        <position position="76"/>
    </location>
</feature>
<comment type="catalytic activity">
    <reaction evidence="3">
        <text>UTP + H2O = UMP + diphosphate + H(+)</text>
        <dbReference type="Rhea" id="RHEA:29395"/>
        <dbReference type="ChEBI" id="CHEBI:15377"/>
        <dbReference type="ChEBI" id="CHEBI:15378"/>
        <dbReference type="ChEBI" id="CHEBI:33019"/>
        <dbReference type="ChEBI" id="CHEBI:46398"/>
        <dbReference type="ChEBI" id="CHEBI:57865"/>
        <dbReference type="EC" id="3.6.1.9"/>
    </reaction>
</comment>
<accession>A0ABU4G5Y9</accession>
<evidence type="ECO:0000256" key="3">
    <source>
        <dbReference type="HAMAP-Rule" id="MF_00528"/>
    </source>
</evidence>
<dbReference type="InterPro" id="IPR003697">
    <property type="entry name" value="Maf-like"/>
</dbReference>
<dbReference type="GO" id="GO:0016787">
    <property type="term" value="F:hydrolase activity"/>
    <property type="evidence" value="ECO:0007669"/>
    <property type="project" value="UniProtKB-KW"/>
</dbReference>
<evidence type="ECO:0000313" key="4">
    <source>
        <dbReference type="EMBL" id="MDW0112379.1"/>
    </source>
</evidence>
<reference evidence="4 5" key="1">
    <citation type="submission" date="2023-06" db="EMBL/GenBank/DDBJ databases">
        <title>Sporosarcina sp. nov., isolated from Korean traditional fermented seafood 'Jeotgal'.</title>
        <authorList>
            <person name="Yang A.I."/>
            <person name="Shin N.-R."/>
        </authorList>
    </citation>
    <scope>NUCLEOTIDE SEQUENCE [LARGE SCALE GENOMIC DNA]</scope>
    <source>
        <strain evidence="4 5">KCTC13119</strain>
    </source>
</reference>
<comment type="catalytic activity">
    <reaction evidence="3">
        <text>dTTP + H2O = dTMP + diphosphate + H(+)</text>
        <dbReference type="Rhea" id="RHEA:28534"/>
        <dbReference type="ChEBI" id="CHEBI:15377"/>
        <dbReference type="ChEBI" id="CHEBI:15378"/>
        <dbReference type="ChEBI" id="CHEBI:33019"/>
        <dbReference type="ChEBI" id="CHEBI:37568"/>
        <dbReference type="ChEBI" id="CHEBI:63528"/>
        <dbReference type="EC" id="3.6.1.9"/>
    </reaction>
</comment>
<comment type="similarity">
    <text evidence="3">Belongs to the Maf family. YhdE subfamily.</text>
</comment>
<dbReference type="Pfam" id="PF02545">
    <property type="entry name" value="Maf"/>
    <property type="match status" value="1"/>
</dbReference>
<dbReference type="SUPFAM" id="SSF52972">
    <property type="entry name" value="ITPase-like"/>
    <property type="match status" value="1"/>
</dbReference>
<keyword evidence="5" id="KW-1185">Reference proteome</keyword>
<dbReference type="InterPro" id="IPR029001">
    <property type="entry name" value="ITPase-like_fam"/>
</dbReference>
<gene>
    <name evidence="4" type="ORF">QT711_04225</name>
</gene>
<comment type="caution">
    <text evidence="3">Lacks conserved residue(s) required for the propagation of feature annotation.</text>
</comment>
<dbReference type="PANTHER" id="PTHR43213">
    <property type="entry name" value="BIFUNCTIONAL DTTP/UTP PYROPHOSPHATASE/METHYLTRANSFERASE PROTEIN-RELATED"/>
    <property type="match status" value="1"/>
</dbReference>
<dbReference type="PIRSF" id="PIRSF006305">
    <property type="entry name" value="Maf"/>
    <property type="match status" value="1"/>
</dbReference>
<protein>
    <recommendedName>
        <fullName evidence="3">dTTP/UTP pyrophosphatase</fullName>
        <shortName evidence="3">dTTPase/UTPase</shortName>
        <ecNumber evidence="3">3.6.1.9</ecNumber>
    </recommendedName>
    <alternativeName>
        <fullName evidence="3">Nucleoside triphosphate pyrophosphatase</fullName>
    </alternativeName>
    <alternativeName>
        <fullName evidence="3">Nucleotide pyrophosphatase</fullName>
        <shortName evidence="3">Nucleotide PPase</shortName>
    </alternativeName>
</protein>
<dbReference type="EC" id="3.6.1.9" evidence="3"/>
<evidence type="ECO:0000256" key="1">
    <source>
        <dbReference type="ARBA" id="ARBA00001968"/>
    </source>
</evidence>
<sequence length="204" mass="22210">MKFTVQKPIILASGSPRRQELLTLAGIPFDVQVSHAEEDIELIEQDFGRYVEQLAVKKASVVAENHPEALVIAADTIVVYEGAIYPKPSSAEQAVAFLKEFSGNTHSVFTGVCLLEGGKSKLFSVETKVTFRSIDEALVHAYVQSGDPMDKAGGYGIQTAGALLVEKIEGDYLNVVGLPLSKLVELLRKEGHIRLKEGEHFLDS</sequence>
<keyword evidence="3" id="KW-0546">Nucleotide metabolism</keyword>
<comment type="subcellular location">
    <subcellularLocation>
        <location evidence="3">Cytoplasm</location>
    </subcellularLocation>
</comment>
<dbReference type="RefSeq" id="WP_317942263.1">
    <property type="nucleotide sequence ID" value="NZ_JAUBDI010000002.1"/>
</dbReference>
<evidence type="ECO:0000256" key="2">
    <source>
        <dbReference type="ARBA" id="ARBA00022801"/>
    </source>
</evidence>
<name>A0ABU4G5Y9_9BACL</name>
<dbReference type="HAMAP" id="MF_00528">
    <property type="entry name" value="Maf"/>
    <property type="match status" value="1"/>
</dbReference>
<dbReference type="PANTHER" id="PTHR43213:SF5">
    <property type="entry name" value="BIFUNCTIONAL DTTP_UTP PYROPHOSPHATASE_METHYLTRANSFERASE PROTEIN-RELATED"/>
    <property type="match status" value="1"/>
</dbReference>
<dbReference type="NCBIfam" id="TIGR00172">
    <property type="entry name" value="maf"/>
    <property type="match status" value="1"/>
</dbReference>
<feature type="site" description="Important for substrate specificity" evidence="3">
    <location>
        <position position="158"/>
    </location>
</feature>
<dbReference type="EMBL" id="JAUBDI010000002">
    <property type="protein sequence ID" value="MDW0112379.1"/>
    <property type="molecule type" value="Genomic_DNA"/>
</dbReference>
<keyword evidence="3" id="KW-0963">Cytoplasm</keyword>
<evidence type="ECO:0000313" key="5">
    <source>
        <dbReference type="Proteomes" id="UP001282284"/>
    </source>
</evidence>
<dbReference type="Gene3D" id="3.90.950.10">
    <property type="match status" value="1"/>
</dbReference>
<comment type="caution">
    <text evidence="4">The sequence shown here is derived from an EMBL/GenBank/DDBJ whole genome shotgun (WGS) entry which is preliminary data.</text>
</comment>
<proteinExistence type="inferred from homology"/>
<keyword evidence="2 3" id="KW-0378">Hydrolase</keyword>
<dbReference type="Proteomes" id="UP001282284">
    <property type="component" value="Unassembled WGS sequence"/>
</dbReference>
<comment type="cofactor">
    <cofactor evidence="1 3">
        <name>a divalent metal cation</name>
        <dbReference type="ChEBI" id="CHEBI:60240"/>
    </cofactor>
</comment>
<comment type="function">
    <text evidence="3">Nucleoside triphosphate pyrophosphatase that hydrolyzes dTTP and UTP. May have a dual role in cell division arrest and in preventing the incorporation of modified nucleotides into cellular nucleic acids.</text>
</comment>
<organism evidence="4 5">
    <name type="scientific">Sporosarcina saromensis</name>
    <dbReference type="NCBI Taxonomy" id="359365"/>
    <lineage>
        <taxon>Bacteria</taxon>
        <taxon>Bacillati</taxon>
        <taxon>Bacillota</taxon>
        <taxon>Bacilli</taxon>
        <taxon>Bacillales</taxon>
        <taxon>Caryophanaceae</taxon>
        <taxon>Sporosarcina</taxon>
    </lineage>
</organism>